<accession>A0AAW2J5E4</accession>
<gene>
    <name evidence="1" type="ORF">Scaly_2543400</name>
</gene>
<reference evidence="1" key="2">
    <citation type="journal article" date="2024" name="Plant">
        <title>Genomic evolution and insights into agronomic trait innovations of Sesamum species.</title>
        <authorList>
            <person name="Miao H."/>
            <person name="Wang L."/>
            <person name="Qu L."/>
            <person name="Liu H."/>
            <person name="Sun Y."/>
            <person name="Le M."/>
            <person name="Wang Q."/>
            <person name="Wei S."/>
            <person name="Zheng Y."/>
            <person name="Lin W."/>
            <person name="Duan Y."/>
            <person name="Cao H."/>
            <person name="Xiong S."/>
            <person name="Wang X."/>
            <person name="Wei L."/>
            <person name="Li C."/>
            <person name="Ma Q."/>
            <person name="Ju M."/>
            <person name="Zhao R."/>
            <person name="Li G."/>
            <person name="Mu C."/>
            <person name="Tian Q."/>
            <person name="Mei H."/>
            <person name="Zhang T."/>
            <person name="Gao T."/>
            <person name="Zhang H."/>
        </authorList>
    </citation>
    <scope>NUCLEOTIDE SEQUENCE</scope>
    <source>
        <strain evidence="1">KEN8</strain>
    </source>
</reference>
<organism evidence="1">
    <name type="scientific">Sesamum calycinum</name>
    <dbReference type="NCBI Taxonomy" id="2727403"/>
    <lineage>
        <taxon>Eukaryota</taxon>
        <taxon>Viridiplantae</taxon>
        <taxon>Streptophyta</taxon>
        <taxon>Embryophyta</taxon>
        <taxon>Tracheophyta</taxon>
        <taxon>Spermatophyta</taxon>
        <taxon>Magnoliopsida</taxon>
        <taxon>eudicotyledons</taxon>
        <taxon>Gunneridae</taxon>
        <taxon>Pentapetalae</taxon>
        <taxon>asterids</taxon>
        <taxon>lamiids</taxon>
        <taxon>Lamiales</taxon>
        <taxon>Pedaliaceae</taxon>
        <taxon>Sesamum</taxon>
    </lineage>
</organism>
<proteinExistence type="predicted"/>
<reference evidence="1" key="1">
    <citation type="submission" date="2020-06" db="EMBL/GenBank/DDBJ databases">
        <authorList>
            <person name="Li T."/>
            <person name="Hu X."/>
            <person name="Zhang T."/>
            <person name="Song X."/>
            <person name="Zhang H."/>
            <person name="Dai N."/>
            <person name="Sheng W."/>
            <person name="Hou X."/>
            <person name="Wei L."/>
        </authorList>
    </citation>
    <scope>NUCLEOTIDE SEQUENCE</scope>
    <source>
        <strain evidence="1">KEN8</strain>
        <tissue evidence="1">Leaf</tissue>
    </source>
</reference>
<sequence>MSVSRCAGAAQGAAEQGTSGKDTLTICLTAILATLPIIFSSSSPDIDNEIWKRFPWINQQVSSVAPFVVVLKQNTRFLITVMLIRALAQLKQPPAKSSQAVSHCLWDPSSFQAWTFSFALALSLGRHQGASASSFLNRSRISVIRKNLDVFIRKVCKALSSSVNFSSPRFHKQVLHQLEPVLNKSIGGILPLHRNILGS</sequence>
<comment type="caution">
    <text evidence="1">The sequence shown here is derived from an EMBL/GenBank/DDBJ whole genome shotgun (WGS) entry which is preliminary data.</text>
</comment>
<dbReference type="AlphaFoldDB" id="A0AAW2J5E4"/>
<protein>
    <submittedName>
        <fullName evidence="1">Uncharacterized protein</fullName>
    </submittedName>
</protein>
<dbReference type="EMBL" id="JACGWM010001683">
    <property type="protein sequence ID" value="KAL0289644.1"/>
    <property type="molecule type" value="Genomic_DNA"/>
</dbReference>
<evidence type="ECO:0000313" key="1">
    <source>
        <dbReference type="EMBL" id="KAL0289644.1"/>
    </source>
</evidence>
<name>A0AAW2J5E4_9LAMI</name>